<dbReference type="Proteomes" id="UP000218644">
    <property type="component" value="Unassembled WGS sequence"/>
</dbReference>
<evidence type="ECO:0000313" key="3">
    <source>
        <dbReference type="Proteomes" id="UP000218644"/>
    </source>
</evidence>
<organism evidence="2 3">
    <name type="scientific">Vandammella animalimorsus</name>
    <dbReference type="NCBI Taxonomy" id="2029117"/>
    <lineage>
        <taxon>Bacteria</taxon>
        <taxon>Pseudomonadati</taxon>
        <taxon>Pseudomonadota</taxon>
        <taxon>Betaproteobacteria</taxon>
        <taxon>Burkholderiales</taxon>
        <taxon>Comamonadaceae</taxon>
        <taxon>Vandammella</taxon>
    </lineage>
</organism>
<dbReference type="Pfam" id="PF02405">
    <property type="entry name" value="MlaE"/>
    <property type="match status" value="1"/>
</dbReference>
<evidence type="ECO:0008006" key="4">
    <source>
        <dbReference type="Google" id="ProtNLM"/>
    </source>
</evidence>
<evidence type="ECO:0000313" key="2">
    <source>
        <dbReference type="EMBL" id="PAT40547.1"/>
    </source>
</evidence>
<keyword evidence="1" id="KW-1133">Transmembrane helix</keyword>
<keyword evidence="1" id="KW-0812">Transmembrane</keyword>
<comment type="caution">
    <text evidence="2">The sequence shown here is derived from an EMBL/GenBank/DDBJ whole genome shotgun (WGS) entry which is preliminary data.</text>
</comment>
<evidence type="ECO:0000256" key="1">
    <source>
        <dbReference type="SAM" id="Phobius"/>
    </source>
</evidence>
<keyword evidence="1" id="KW-0472">Membrane</keyword>
<sequence>MNMPRPAPAAPPAGPRLPAHGADSGSFGQHMHEWWLLWWSNLYLGSSMLVLLCRPGRHWWRIWQVVTAQVYARLRWSLLGFLLIAYILGSVATQITQQTLHGFGLAHFTPSLMVRILLAEVVPLAAALVAAIKLTIPLGAELAMLRHRKHLARLEAAGIDALQTEFLPRLLMGVYAAIMFAALGSATVMVTLYLNIYGYTLAGLEVFTHAFARTMTPLFTFIFAAKAVAFGYIVALIPLTAAFTDPRYGLRRDSELATLARMLALLILVEVLSLVANYY</sequence>
<feature type="transmembrane region" description="Helical" evidence="1">
    <location>
        <begin position="174"/>
        <end position="198"/>
    </location>
</feature>
<reference evidence="2 3" key="1">
    <citation type="submission" date="2017-08" db="EMBL/GenBank/DDBJ databases">
        <title>WGS of Clinical strains of the CDC Group NO-1 linked to zoonotic infections in humans.</title>
        <authorList>
            <person name="Bernier A.-M."/>
            <person name="Bernard K."/>
        </authorList>
    </citation>
    <scope>NUCLEOTIDE SEQUENCE [LARGE SCALE GENOMIC DNA]</scope>
    <source>
        <strain evidence="2 3">NML79-0751</strain>
    </source>
</reference>
<feature type="transmembrane region" description="Helical" evidence="1">
    <location>
        <begin position="34"/>
        <end position="53"/>
    </location>
</feature>
<accession>A0A2A2AS15</accession>
<feature type="transmembrane region" description="Helical" evidence="1">
    <location>
        <begin position="256"/>
        <end position="276"/>
    </location>
</feature>
<proteinExistence type="predicted"/>
<gene>
    <name evidence="2" type="ORF">CK623_05530</name>
</gene>
<name>A0A2A2AS15_9BURK</name>
<protein>
    <recommendedName>
        <fullName evidence="4">ABC transporter permease</fullName>
    </recommendedName>
</protein>
<feature type="transmembrane region" description="Helical" evidence="1">
    <location>
        <begin position="74"/>
        <end position="96"/>
    </location>
</feature>
<dbReference type="GO" id="GO:0043190">
    <property type="term" value="C:ATP-binding cassette (ABC) transporter complex"/>
    <property type="evidence" value="ECO:0007669"/>
    <property type="project" value="InterPro"/>
</dbReference>
<dbReference type="AlphaFoldDB" id="A0A2A2AS15"/>
<dbReference type="EMBL" id="NSJD01000005">
    <property type="protein sequence ID" value="PAT40547.1"/>
    <property type="molecule type" value="Genomic_DNA"/>
</dbReference>
<dbReference type="InterPro" id="IPR030802">
    <property type="entry name" value="Permease_MalE"/>
</dbReference>
<feature type="transmembrane region" description="Helical" evidence="1">
    <location>
        <begin position="116"/>
        <end position="140"/>
    </location>
</feature>
<feature type="transmembrane region" description="Helical" evidence="1">
    <location>
        <begin position="218"/>
        <end position="244"/>
    </location>
</feature>